<keyword evidence="2" id="KW-1185">Reference proteome</keyword>
<dbReference type="Proteomes" id="UP000053558">
    <property type="component" value="Unassembled WGS sequence"/>
</dbReference>
<gene>
    <name evidence="1" type="ORF">CONPUDRAFT_77101</name>
</gene>
<reference evidence="2" key="1">
    <citation type="journal article" date="2012" name="Science">
        <title>The Paleozoic origin of enzymatic lignin decomposition reconstructed from 31 fungal genomes.</title>
        <authorList>
            <person name="Floudas D."/>
            <person name="Binder M."/>
            <person name="Riley R."/>
            <person name="Barry K."/>
            <person name="Blanchette R.A."/>
            <person name="Henrissat B."/>
            <person name="Martinez A.T."/>
            <person name="Otillar R."/>
            <person name="Spatafora J.W."/>
            <person name="Yadav J.S."/>
            <person name="Aerts A."/>
            <person name="Benoit I."/>
            <person name="Boyd A."/>
            <person name="Carlson A."/>
            <person name="Copeland A."/>
            <person name="Coutinho P.M."/>
            <person name="de Vries R.P."/>
            <person name="Ferreira P."/>
            <person name="Findley K."/>
            <person name="Foster B."/>
            <person name="Gaskell J."/>
            <person name="Glotzer D."/>
            <person name="Gorecki P."/>
            <person name="Heitman J."/>
            <person name="Hesse C."/>
            <person name="Hori C."/>
            <person name="Igarashi K."/>
            <person name="Jurgens J.A."/>
            <person name="Kallen N."/>
            <person name="Kersten P."/>
            <person name="Kohler A."/>
            <person name="Kuees U."/>
            <person name="Kumar T.K.A."/>
            <person name="Kuo A."/>
            <person name="LaButti K."/>
            <person name="Larrondo L.F."/>
            <person name="Lindquist E."/>
            <person name="Ling A."/>
            <person name="Lombard V."/>
            <person name="Lucas S."/>
            <person name="Lundell T."/>
            <person name="Martin R."/>
            <person name="McLaughlin D.J."/>
            <person name="Morgenstern I."/>
            <person name="Morin E."/>
            <person name="Murat C."/>
            <person name="Nagy L.G."/>
            <person name="Nolan M."/>
            <person name="Ohm R.A."/>
            <person name="Patyshakuliyeva A."/>
            <person name="Rokas A."/>
            <person name="Ruiz-Duenas F.J."/>
            <person name="Sabat G."/>
            <person name="Salamov A."/>
            <person name="Samejima M."/>
            <person name="Schmutz J."/>
            <person name="Slot J.C."/>
            <person name="St John F."/>
            <person name="Stenlid J."/>
            <person name="Sun H."/>
            <person name="Sun S."/>
            <person name="Syed K."/>
            <person name="Tsang A."/>
            <person name="Wiebenga A."/>
            <person name="Young D."/>
            <person name="Pisabarro A."/>
            <person name="Eastwood D.C."/>
            <person name="Martin F."/>
            <person name="Cullen D."/>
            <person name="Grigoriev I.V."/>
            <person name="Hibbett D.S."/>
        </authorList>
    </citation>
    <scope>NUCLEOTIDE SEQUENCE [LARGE SCALE GENOMIC DNA]</scope>
    <source>
        <strain evidence="2">RWD-64-598 SS2</strain>
    </source>
</reference>
<dbReference type="InterPro" id="IPR032675">
    <property type="entry name" value="LRR_dom_sf"/>
</dbReference>
<accession>A0A5M3M8A1</accession>
<protein>
    <recommendedName>
        <fullName evidence="3">F-box domain-containing protein</fullName>
    </recommendedName>
</protein>
<name>A0A5M3M8A1_CONPW</name>
<dbReference type="EMBL" id="JH711588">
    <property type="protein sequence ID" value="EIW75399.1"/>
    <property type="molecule type" value="Genomic_DNA"/>
</dbReference>
<dbReference type="AlphaFoldDB" id="A0A5M3M8A1"/>
<sequence>MHSCLRTPEIVTTICSLVAYVEDPLWNPNSTRLKNRSLYALARTCKAFEEPALDELYCEVRCIGQLFMCLPRSLWMTHVLGKKCEGASKVFQFQRKMTRNDWEILAKYLPRVRRLVIGINDTVRIDPIAFAAIQSHCGDALFPRLHDLSISFKCELHDDLYPLLLSGPCFRATALHTLLIQDMSPQSFSLVISLIHHSRETLQSLLIDSYSTKAHGWEELSDRLRVSAQQMLRLTSLDLRIPDTSAQRAFLSTFGVPPSLEHLTLETCHYRSGRPVPATPAPTIPLRKVTSLELRGDSSTIENAVRHWLPDMDSLTSLRVQLDGGKRGPPLIALAEKFHKTTKSIHLTYHEYTNMYISMLHPLFQFRSLTELHVFMGEVNPFTNDELVCLVKGLPLLERFSLETVFLPEATLRGLGQLLQACPQLKHLKTGIDITEASNADYGLSTLGLCSLALTSWQVSGSMIDSVEFAARHISRMVPHLHKLTWSDEPCNVAKEEELEWERVNALLAFHRKASQEYQIAVKGIVV</sequence>
<dbReference type="KEGG" id="cput:CONPUDRAFT_77101"/>
<dbReference type="RefSeq" id="XP_007774131.1">
    <property type="nucleotide sequence ID" value="XM_007775941.1"/>
</dbReference>
<evidence type="ECO:0008006" key="3">
    <source>
        <dbReference type="Google" id="ProtNLM"/>
    </source>
</evidence>
<evidence type="ECO:0000313" key="1">
    <source>
        <dbReference type="EMBL" id="EIW75399.1"/>
    </source>
</evidence>
<dbReference type="OrthoDB" id="2963624at2759"/>
<dbReference type="Gene3D" id="3.80.10.10">
    <property type="entry name" value="Ribonuclease Inhibitor"/>
    <property type="match status" value="1"/>
</dbReference>
<organism evidence="1 2">
    <name type="scientific">Coniophora puteana (strain RWD-64-598)</name>
    <name type="common">Brown rot fungus</name>
    <dbReference type="NCBI Taxonomy" id="741705"/>
    <lineage>
        <taxon>Eukaryota</taxon>
        <taxon>Fungi</taxon>
        <taxon>Dikarya</taxon>
        <taxon>Basidiomycota</taxon>
        <taxon>Agaricomycotina</taxon>
        <taxon>Agaricomycetes</taxon>
        <taxon>Agaricomycetidae</taxon>
        <taxon>Boletales</taxon>
        <taxon>Coniophorineae</taxon>
        <taxon>Coniophoraceae</taxon>
        <taxon>Coniophora</taxon>
    </lineage>
</organism>
<proteinExistence type="predicted"/>
<dbReference type="GeneID" id="19209569"/>
<evidence type="ECO:0000313" key="2">
    <source>
        <dbReference type="Proteomes" id="UP000053558"/>
    </source>
</evidence>
<dbReference type="SUPFAM" id="SSF52047">
    <property type="entry name" value="RNI-like"/>
    <property type="match status" value="1"/>
</dbReference>
<dbReference type="OMA" id="MWTHIST"/>
<comment type="caution">
    <text evidence="1">The sequence shown here is derived from an EMBL/GenBank/DDBJ whole genome shotgun (WGS) entry which is preliminary data.</text>
</comment>